<name>A0A1J5GTK8_9BACT</name>
<dbReference type="Gene3D" id="3.40.50.1240">
    <property type="entry name" value="Phosphoglycerate mutase-like"/>
    <property type="match status" value="1"/>
</dbReference>
<reference evidence="4" key="3">
    <citation type="submission" date="2017-09" db="EMBL/GenBank/DDBJ databases">
        <title>Depth-based differentiation of microbial function through sediment-hosted aquifers and enrichment of novel symbionts in the deep terrestrial subsurface.</title>
        <authorList>
            <person name="Probst A.J."/>
            <person name="Ladd B."/>
            <person name="Jarett J.K."/>
            <person name="Geller-Mcgrath D.E."/>
            <person name="Sieber C.M.K."/>
            <person name="Emerson J.B."/>
            <person name="Anantharaman K."/>
            <person name="Thomas B.C."/>
            <person name="Malmstrom R."/>
            <person name="Stieglmeier M."/>
            <person name="Klingl A."/>
            <person name="Woyke T."/>
            <person name="Ryan C.M."/>
            <person name="Banfield J.F."/>
        </authorList>
    </citation>
    <scope>NUCLEOTIDE SEQUENCE</scope>
    <source>
        <strain evidence="4">CG_4_8_14_3_um_filter_34_18</strain>
    </source>
</reference>
<feature type="active site" description="Proton donor/acceptor" evidence="1">
    <location>
        <position position="83"/>
    </location>
</feature>
<dbReference type="SUPFAM" id="SSF53254">
    <property type="entry name" value="Phosphoglycerate mutase-like"/>
    <property type="match status" value="1"/>
</dbReference>
<dbReference type="InterPro" id="IPR029033">
    <property type="entry name" value="His_PPase_superfam"/>
</dbReference>
<evidence type="ECO:0008006" key="7">
    <source>
        <dbReference type="Google" id="ProtNLM"/>
    </source>
</evidence>
<reference evidence="3 5" key="1">
    <citation type="journal article" date="2016" name="Environ. Microbiol.">
        <title>Genomic resolution of a cold subsurface aquifer community provides metabolic insights for novel microbes adapted to high CO concentrations.</title>
        <authorList>
            <person name="Probst A.J."/>
            <person name="Castelle C.J."/>
            <person name="Singh A."/>
            <person name="Brown C.T."/>
            <person name="Anantharaman K."/>
            <person name="Sharon I."/>
            <person name="Hug L.A."/>
            <person name="Burstein D."/>
            <person name="Emerson J.B."/>
            <person name="Thomas B.C."/>
            <person name="Banfield J.F."/>
        </authorList>
    </citation>
    <scope>NUCLEOTIDE SEQUENCE [LARGE SCALE GENOMIC DNA]</scope>
    <source>
        <strain evidence="3">CG2_30_33_13</strain>
    </source>
</reference>
<accession>A0A1J5GTK8</accession>
<dbReference type="SMART" id="SM00855">
    <property type="entry name" value="PGAM"/>
    <property type="match status" value="1"/>
</dbReference>
<comment type="caution">
    <text evidence="3">The sequence shown here is derived from an EMBL/GenBank/DDBJ whole genome shotgun (WGS) entry which is preliminary data.</text>
</comment>
<dbReference type="EMBL" id="MNYY01000055">
    <property type="protein sequence ID" value="OIP71959.1"/>
    <property type="molecule type" value="Genomic_DNA"/>
</dbReference>
<dbReference type="Proteomes" id="UP000231493">
    <property type="component" value="Unassembled WGS sequence"/>
</dbReference>
<accession>A0A2M7K5E6</accession>
<dbReference type="PANTHER" id="PTHR48100">
    <property type="entry name" value="BROAD-SPECIFICITY PHOSPHATASE YOR283W-RELATED"/>
    <property type="match status" value="1"/>
</dbReference>
<evidence type="ECO:0000313" key="6">
    <source>
        <dbReference type="Proteomes" id="UP000231493"/>
    </source>
</evidence>
<dbReference type="GO" id="GO:0016791">
    <property type="term" value="F:phosphatase activity"/>
    <property type="evidence" value="ECO:0007669"/>
    <property type="project" value="TreeGrafter"/>
</dbReference>
<feature type="binding site" evidence="2">
    <location>
        <begin position="9"/>
        <end position="16"/>
    </location>
    <ligand>
        <name>substrate</name>
    </ligand>
</feature>
<reference evidence="6" key="2">
    <citation type="submission" date="2017-09" db="EMBL/GenBank/DDBJ databases">
        <title>Depth-based differentiation of microbial function through sediment-hosted aquifers and enrichment of novel symbionts in the deep terrestrial subsurface.</title>
        <authorList>
            <person name="Probst A.J."/>
            <person name="Ladd B."/>
            <person name="Jarett J.K."/>
            <person name="Geller-Mcgrath D.E."/>
            <person name="Sieber C.M."/>
            <person name="Emerson J.B."/>
            <person name="Anantharaman K."/>
            <person name="Thomas B.C."/>
            <person name="Malmstrom R."/>
            <person name="Stieglmeier M."/>
            <person name="Klingl A."/>
            <person name="Woyke T."/>
            <person name="Ryan C.M."/>
            <person name="Banfield J.F."/>
        </authorList>
    </citation>
    <scope>NUCLEOTIDE SEQUENCE [LARGE SCALE GENOMIC DNA]</scope>
</reference>
<dbReference type="STRING" id="1805029.AUK42_02870"/>
<feature type="active site" description="Tele-phosphohistidine intermediate" evidence="1">
    <location>
        <position position="10"/>
    </location>
</feature>
<evidence type="ECO:0000256" key="1">
    <source>
        <dbReference type="PIRSR" id="PIRSR613078-1"/>
    </source>
</evidence>
<dbReference type="GO" id="GO:0005737">
    <property type="term" value="C:cytoplasm"/>
    <property type="evidence" value="ECO:0007669"/>
    <property type="project" value="TreeGrafter"/>
</dbReference>
<sequence>MAIKLILIRHAESDGNVQKRFCGFKDVHLTKKGIGQAERLSYRLKGVPVDEVYCSDLKRAQHTAEIIFKDRGIDIIINPKFREINFGIWEGYTFDEVKSKYGYGDEFNLWFENINEKIKIPKGESLIDLNDRVMTELGKILKRDKKVNKDKTIALVCHGGTIRVILGNALNLELKYIWNIEQDSTALNIINYYDHKAFVALINDTSHLEDWWKSGWLKEKRDE</sequence>
<evidence type="ECO:0000313" key="3">
    <source>
        <dbReference type="EMBL" id="OIP71959.1"/>
    </source>
</evidence>
<evidence type="ECO:0000256" key="2">
    <source>
        <dbReference type="PIRSR" id="PIRSR613078-2"/>
    </source>
</evidence>
<evidence type="ECO:0000313" key="5">
    <source>
        <dbReference type="Proteomes" id="UP000182763"/>
    </source>
</evidence>
<dbReference type="Proteomes" id="UP000182763">
    <property type="component" value="Unassembled WGS sequence"/>
</dbReference>
<dbReference type="EMBL" id="PFIP01000164">
    <property type="protein sequence ID" value="PIX33361.1"/>
    <property type="molecule type" value="Genomic_DNA"/>
</dbReference>
<dbReference type="InterPro" id="IPR013078">
    <property type="entry name" value="His_Pase_superF_clade-1"/>
</dbReference>
<feature type="binding site" evidence="2">
    <location>
        <position position="59"/>
    </location>
    <ligand>
        <name>substrate</name>
    </ligand>
</feature>
<evidence type="ECO:0000313" key="4">
    <source>
        <dbReference type="EMBL" id="PIX33361.1"/>
    </source>
</evidence>
<protein>
    <recommendedName>
        <fullName evidence="7">Alpha-ribazole phosphatase</fullName>
    </recommendedName>
</protein>
<dbReference type="CDD" id="cd07067">
    <property type="entry name" value="HP_PGM_like"/>
    <property type="match status" value="1"/>
</dbReference>
<dbReference type="InterPro" id="IPR050275">
    <property type="entry name" value="PGM_Phosphatase"/>
</dbReference>
<organism evidence="3 5">
    <name type="scientific">Candidatus Infernicultor aquiphilus</name>
    <dbReference type="NCBI Taxonomy" id="1805029"/>
    <lineage>
        <taxon>Bacteria</taxon>
        <taxon>Pseudomonadati</taxon>
        <taxon>Atribacterota</taxon>
        <taxon>Candidatus Phoenicimicrobiia</taxon>
        <taxon>Candidatus Pheonicimicrobiales</taxon>
        <taxon>Candidatus Phoenicimicrobiaceae</taxon>
        <taxon>Candidatus Infernicultor</taxon>
    </lineage>
</organism>
<gene>
    <name evidence="3" type="ORF">AUK42_02870</name>
    <name evidence="4" type="ORF">COZ58_07900</name>
</gene>
<dbReference type="Pfam" id="PF00300">
    <property type="entry name" value="His_Phos_1"/>
    <property type="match status" value="1"/>
</dbReference>
<dbReference type="AlphaFoldDB" id="A0A1J5GTK8"/>
<proteinExistence type="predicted"/>
<dbReference type="PANTHER" id="PTHR48100:SF1">
    <property type="entry name" value="HISTIDINE PHOSPHATASE FAMILY PROTEIN-RELATED"/>
    <property type="match status" value="1"/>
</dbReference>